<dbReference type="AlphaFoldDB" id="A0A4U8YPT2"/>
<name>A0A4U8YPT2_9BACT</name>
<dbReference type="RefSeq" id="WP_180141588.1">
    <property type="nucleotide sequence ID" value="NZ_CAADHO010000005.1"/>
</dbReference>
<sequence>MAARPQVFDMAEKEKVDMACFDSSDMPFLGKGYVQLLGYCRFDNGAKLDNAEFFLKI</sequence>
<dbReference type="EMBL" id="CAADHO010000005">
    <property type="protein sequence ID" value="VFQ45249.1"/>
    <property type="molecule type" value="Genomic_DNA"/>
</dbReference>
<proteinExistence type="predicted"/>
<gene>
    <name evidence="1" type="ORF">MSL71_29060</name>
</gene>
<protein>
    <submittedName>
        <fullName evidence="1">Uncharacterized protein</fullName>
    </submittedName>
</protein>
<evidence type="ECO:0000313" key="2">
    <source>
        <dbReference type="Proteomes" id="UP000507962"/>
    </source>
</evidence>
<evidence type="ECO:0000313" key="1">
    <source>
        <dbReference type="EMBL" id="VFQ45249.1"/>
    </source>
</evidence>
<organism evidence="1 2">
    <name type="scientific">Desulfoluna butyratoxydans</name>
    <dbReference type="NCBI Taxonomy" id="231438"/>
    <lineage>
        <taxon>Bacteria</taxon>
        <taxon>Pseudomonadati</taxon>
        <taxon>Thermodesulfobacteriota</taxon>
        <taxon>Desulfobacteria</taxon>
        <taxon>Desulfobacterales</taxon>
        <taxon>Desulfolunaceae</taxon>
        <taxon>Desulfoluna</taxon>
    </lineage>
</organism>
<accession>A0A4U8YPT2</accession>
<keyword evidence="2" id="KW-1185">Reference proteome</keyword>
<dbReference type="Proteomes" id="UP000507962">
    <property type="component" value="Unassembled WGS sequence"/>
</dbReference>
<reference evidence="1 2" key="1">
    <citation type="submission" date="2019-03" db="EMBL/GenBank/DDBJ databases">
        <authorList>
            <person name="Nijsse B."/>
        </authorList>
    </citation>
    <scope>NUCLEOTIDE SEQUENCE [LARGE SCALE GENOMIC DNA]</scope>
    <source>
        <strain evidence="1">Desulfoluna butyratoxydans MSL71</strain>
    </source>
</reference>